<gene>
    <name evidence="1" type="ORF">ElyMa_002514000</name>
</gene>
<accession>A0AAV4GT81</accession>
<evidence type="ECO:0000313" key="2">
    <source>
        <dbReference type="Proteomes" id="UP000762676"/>
    </source>
</evidence>
<reference evidence="1 2" key="1">
    <citation type="journal article" date="2021" name="Elife">
        <title>Chloroplast acquisition without the gene transfer in kleptoplastic sea slugs, Plakobranchus ocellatus.</title>
        <authorList>
            <person name="Maeda T."/>
            <person name="Takahashi S."/>
            <person name="Yoshida T."/>
            <person name="Shimamura S."/>
            <person name="Takaki Y."/>
            <person name="Nagai Y."/>
            <person name="Toyoda A."/>
            <person name="Suzuki Y."/>
            <person name="Arimoto A."/>
            <person name="Ishii H."/>
            <person name="Satoh N."/>
            <person name="Nishiyama T."/>
            <person name="Hasebe M."/>
            <person name="Maruyama T."/>
            <person name="Minagawa J."/>
            <person name="Obokata J."/>
            <person name="Shigenobu S."/>
        </authorList>
    </citation>
    <scope>NUCLEOTIDE SEQUENCE [LARGE SCALE GENOMIC DNA]</scope>
</reference>
<proteinExistence type="predicted"/>
<organism evidence="1 2">
    <name type="scientific">Elysia marginata</name>
    <dbReference type="NCBI Taxonomy" id="1093978"/>
    <lineage>
        <taxon>Eukaryota</taxon>
        <taxon>Metazoa</taxon>
        <taxon>Spiralia</taxon>
        <taxon>Lophotrochozoa</taxon>
        <taxon>Mollusca</taxon>
        <taxon>Gastropoda</taxon>
        <taxon>Heterobranchia</taxon>
        <taxon>Euthyneura</taxon>
        <taxon>Panpulmonata</taxon>
        <taxon>Sacoglossa</taxon>
        <taxon>Placobranchoidea</taxon>
        <taxon>Plakobranchidae</taxon>
        <taxon>Elysia</taxon>
    </lineage>
</organism>
<protein>
    <submittedName>
        <fullName evidence="1">Uncharacterized protein</fullName>
    </submittedName>
</protein>
<comment type="caution">
    <text evidence="1">The sequence shown here is derived from an EMBL/GenBank/DDBJ whole genome shotgun (WGS) entry which is preliminary data.</text>
</comment>
<feature type="non-terminal residue" evidence="1">
    <location>
        <position position="95"/>
    </location>
</feature>
<evidence type="ECO:0000313" key="1">
    <source>
        <dbReference type="EMBL" id="GFR88306.1"/>
    </source>
</evidence>
<keyword evidence="2" id="KW-1185">Reference proteome</keyword>
<dbReference type="AlphaFoldDB" id="A0AAV4GT81"/>
<sequence>MMKAQRAFFPERAGYGRSLCALHHAPATRLVQTIRVSPDKRRVLADEKIQYTRRQQTQIRSLRVLSYSSDGEARHGLFFRLLRTIENKASWLFFW</sequence>
<dbReference type="EMBL" id="BMAT01005152">
    <property type="protein sequence ID" value="GFR88306.1"/>
    <property type="molecule type" value="Genomic_DNA"/>
</dbReference>
<dbReference type="Proteomes" id="UP000762676">
    <property type="component" value="Unassembled WGS sequence"/>
</dbReference>
<name>A0AAV4GT81_9GAST</name>